<evidence type="ECO:0000313" key="3">
    <source>
        <dbReference type="Proteomes" id="UP000799438"/>
    </source>
</evidence>
<dbReference type="OrthoDB" id="202415at2759"/>
<organism evidence="2 3">
    <name type="scientific">Aplosporella prunicola CBS 121167</name>
    <dbReference type="NCBI Taxonomy" id="1176127"/>
    <lineage>
        <taxon>Eukaryota</taxon>
        <taxon>Fungi</taxon>
        <taxon>Dikarya</taxon>
        <taxon>Ascomycota</taxon>
        <taxon>Pezizomycotina</taxon>
        <taxon>Dothideomycetes</taxon>
        <taxon>Dothideomycetes incertae sedis</taxon>
        <taxon>Botryosphaeriales</taxon>
        <taxon>Aplosporellaceae</taxon>
        <taxon>Aplosporella</taxon>
    </lineage>
</organism>
<sequence length="383" mass="45130">MPPDWSFITVRDSRNYGLSEAQCDAAFPRLWSDIERGLAYRKEVGNITVEDMELNWRQEAVVRAMIYDHQLYVLDVKGCSPRRDLRERALAVLLSINRAVTSYTGPLPNIEFTFCVDDWAYHSLLDENSKPVTWGFTRLPDWDDVWIMPDFGYWSWPAEPVGEYSQVRTGMRLQEAGRRATTDEELQHSRKKTLRSFRDKKPKVVWRGALITEQRQRLIDLWENKPWSDIHGFDWGAPDHKSKYVKMMDHCQWQYVLHTEGNSYSGRLKYLQNCHSVPVIPELMWQEAHHGLLVSSGDSQNYVQVRADYEDLGEKIEYYLANPIEAERIADNNVRTFRDRYLTPAAQACYWRKLIRAWREISFEPELLDEEGNMRGMPFETYV</sequence>
<proteinExistence type="predicted"/>
<dbReference type="RefSeq" id="XP_033392036.1">
    <property type="nucleotide sequence ID" value="XM_033537612.1"/>
</dbReference>
<dbReference type="Proteomes" id="UP000799438">
    <property type="component" value="Unassembled WGS sequence"/>
</dbReference>
<dbReference type="SMART" id="SM00672">
    <property type="entry name" value="CAP10"/>
    <property type="match status" value="1"/>
</dbReference>
<name>A0A6A6AYI7_9PEZI</name>
<dbReference type="AlphaFoldDB" id="A0A6A6AYI7"/>
<feature type="domain" description="Glycosyl transferase CAP10" evidence="1">
    <location>
        <begin position="106"/>
        <end position="358"/>
    </location>
</feature>
<dbReference type="InterPro" id="IPR006598">
    <property type="entry name" value="CAP10"/>
</dbReference>
<dbReference type="InterPro" id="IPR051091">
    <property type="entry name" value="O-Glucosyltr/Glycosyltrsf_90"/>
</dbReference>
<dbReference type="EMBL" id="ML995525">
    <property type="protein sequence ID" value="KAF2136318.1"/>
    <property type="molecule type" value="Genomic_DNA"/>
</dbReference>
<reference evidence="2" key="1">
    <citation type="journal article" date="2020" name="Stud. Mycol.">
        <title>101 Dothideomycetes genomes: a test case for predicting lifestyles and emergence of pathogens.</title>
        <authorList>
            <person name="Haridas S."/>
            <person name="Albert R."/>
            <person name="Binder M."/>
            <person name="Bloem J."/>
            <person name="Labutti K."/>
            <person name="Salamov A."/>
            <person name="Andreopoulos B."/>
            <person name="Baker S."/>
            <person name="Barry K."/>
            <person name="Bills G."/>
            <person name="Bluhm B."/>
            <person name="Cannon C."/>
            <person name="Castanera R."/>
            <person name="Culley D."/>
            <person name="Daum C."/>
            <person name="Ezra D."/>
            <person name="Gonzalez J."/>
            <person name="Henrissat B."/>
            <person name="Kuo A."/>
            <person name="Liang C."/>
            <person name="Lipzen A."/>
            <person name="Lutzoni F."/>
            <person name="Magnuson J."/>
            <person name="Mondo S."/>
            <person name="Nolan M."/>
            <person name="Ohm R."/>
            <person name="Pangilinan J."/>
            <person name="Park H.-J."/>
            <person name="Ramirez L."/>
            <person name="Alfaro M."/>
            <person name="Sun H."/>
            <person name="Tritt A."/>
            <person name="Yoshinaga Y."/>
            <person name="Zwiers L.-H."/>
            <person name="Turgeon B."/>
            <person name="Goodwin S."/>
            <person name="Spatafora J."/>
            <person name="Crous P."/>
            <person name="Grigoriev I."/>
        </authorList>
    </citation>
    <scope>NUCLEOTIDE SEQUENCE</scope>
    <source>
        <strain evidence="2">CBS 121167</strain>
    </source>
</reference>
<gene>
    <name evidence="2" type="ORF">K452DRAFT_237718</name>
</gene>
<protein>
    <recommendedName>
        <fullName evidence="1">Glycosyl transferase CAP10 domain-containing protein</fullName>
    </recommendedName>
</protein>
<dbReference type="PANTHER" id="PTHR12203:SF107">
    <property type="entry name" value="GLYCOSYL TRANSFERASE CAP10 DOMAIN-CONTAINING PROTEIN"/>
    <property type="match status" value="1"/>
</dbReference>
<accession>A0A6A6AYI7</accession>
<dbReference type="GeneID" id="54295108"/>
<dbReference type="Pfam" id="PF05686">
    <property type="entry name" value="Glyco_transf_90"/>
    <property type="match status" value="1"/>
</dbReference>
<keyword evidence="3" id="KW-1185">Reference proteome</keyword>
<evidence type="ECO:0000313" key="2">
    <source>
        <dbReference type="EMBL" id="KAF2136318.1"/>
    </source>
</evidence>
<evidence type="ECO:0000259" key="1">
    <source>
        <dbReference type="SMART" id="SM00672"/>
    </source>
</evidence>
<dbReference type="PANTHER" id="PTHR12203">
    <property type="entry name" value="KDEL LYS-ASP-GLU-LEU CONTAINING - RELATED"/>
    <property type="match status" value="1"/>
</dbReference>